<sequence>MRYLVAETNWTLMTLAQDLAERGLLISRVERGDDVVHHLKMVPADLLIAEAGHFGPGGLSLRALREAGPGLPIALIARSPQQRQITDCLAAGADTVIDAAIPPEEIAARLMAIARRAHGLSTTELHCGPLVIDLAARQARLNGDWLHLTPKIYELLEYLALRPGALVTRDALLTHIYGLESEPDSRVFDVYLCTLRNHLRDVSDEISIHTARGEGFRFIGPAAPGRSAA</sequence>
<protein>
    <submittedName>
        <fullName evidence="8">Two-component system, OmpR family, response regulator/two-component system, OmpR family, response regulator PhoP</fullName>
    </submittedName>
</protein>
<dbReference type="Gene3D" id="1.10.10.10">
    <property type="entry name" value="Winged helix-like DNA-binding domain superfamily/Winged helix DNA-binding domain"/>
    <property type="match status" value="1"/>
</dbReference>
<dbReference type="Gene3D" id="3.40.50.2300">
    <property type="match status" value="1"/>
</dbReference>
<evidence type="ECO:0000256" key="6">
    <source>
        <dbReference type="PROSITE-ProRule" id="PRU01091"/>
    </source>
</evidence>
<accession>A0A1H3I5Z4</accession>
<dbReference type="GO" id="GO:0006355">
    <property type="term" value="P:regulation of DNA-templated transcription"/>
    <property type="evidence" value="ECO:0007669"/>
    <property type="project" value="InterPro"/>
</dbReference>
<evidence type="ECO:0000313" key="9">
    <source>
        <dbReference type="Proteomes" id="UP000199286"/>
    </source>
</evidence>
<dbReference type="CDD" id="cd00383">
    <property type="entry name" value="trans_reg_C"/>
    <property type="match status" value="1"/>
</dbReference>
<organism evidence="8 9">
    <name type="scientific">Citreimonas salinaria</name>
    <dbReference type="NCBI Taxonomy" id="321339"/>
    <lineage>
        <taxon>Bacteria</taxon>
        <taxon>Pseudomonadati</taxon>
        <taxon>Pseudomonadota</taxon>
        <taxon>Alphaproteobacteria</taxon>
        <taxon>Rhodobacterales</taxon>
        <taxon>Roseobacteraceae</taxon>
        <taxon>Citreimonas</taxon>
    </lineage>
</organism>
<dbReference type="SMART" id="SM00862">
    <property type="entry name" value="Trans_reg_C"/>
    <property type="match status" value="1"/>
</dbReference>
<dbReference type="GO" id="GO:0000156">
    <property type="term" value="F:phosphorelay response regulator activity"/>
    <property type="evidence" value="ECO:0007669"/>
    <property type="project" value="TreeGrafter"/>
</dbReference>
<dbReference type="InterPro" id="IPR016032">
    <property type="entry name" value="Sig_transdc_resp-reg_C-effctor"/>
</dbReference>
<dbReference type="SUPFAM" id="SSF52172">
    <property type="entry name" value="CheY-like"/>
    <property type="match status" value="1"/>
</dbReference>
<keyword evidence="3" id="KW-0805">Transcription regulation</keyword>
<reference evidence="8 9" key="1">
    <citation type="submission" date="2016-10" db="EMBL/GenBank/DDBJ databases">
        <authorList>
            <person name="de Groot N.N."/>
        </authorList>
    </citation>
    <scope>NUCLEOTIDE SEQUENCE [LARGE SCALE GENOMIC DNA]</scope>
    <source>
        <strain evidence="8 9">DSM 26880</strain>
    </source>
</reference>
<keyword evidence="2" id="KW-0902">Two-component regulatory system</keyword>
<gene>
    <name evidence="8" type="ORF">SAMN05444340_104350</name>
</gene>
<proteinExistence type="predicted"/>
<dbReference type="RefSeq" id="WP_177177848.1">
    <property type="nucleotide sequence ID" value="NZ_FNPF01000004.1"/>
</dbReference>
<dbReference type="PROSITE" id="PS51755">
    <property type="entry name" value="OMPR_PHOB"/>
    <property type="match status" value="1"/>
</dbReference>
<dbReference type="PANTHER" id="PTHR48111">
    <property type="entry name" value="REGULATOR OF RPOS"/>
    <property type="match status" value="1"/>
</dbReference>
<dbReference type="SUPFAM" id="SSF46894">
    <property type="entry name" value="C-terminal effector domain of the bipartite response regulators"/>
    <property type="match status" value="1"/>
</dbReference>
<dbReference type="Proteomes" id="UP000199286">
    <property type="component" value="Unassembled WGS sequence"/>
</dbReference>
<keyword evidence="5" id="KW-0804">Transcription</keyword>
<dbReference type="GO" id="GO:0032993">
    <property type="term" value="C:protein-DNA complex"/>
    <property type="evidence" value="ECO:0007669"/>
    <property type="project" value="TreeGrafter"/>
</dbReference>
<evidence type="ECO:0000259" key="7">
    <source>
        <dbReference type="PROSITE" id="PS51755"/>
    </source>
</evidence>
<dbReference type="Pfam" id="PF00486">
    <property type="entry name" value="Trans_reg_C"/>
    <property type="match status" value="1"/>
</dbReference>
<dbReference type="GO" id="GO:0000976">
    <property type="term" value="F:transcription cis-regulatory region binding"/>
    <property type="evidence" value="ECO:0007669"/>
    <property type="project" value="TreeGrafter"/>
</dbReference>
<dbReference type="AlphaFoldDB" id="A0A1H3I5Z4"/>
<keyword evidence="4 6" id="KW-0238">DNA-binding</keyword>
<evidence type="ECO:0000256" key="4">
    <source>
        <dbReference type="ARBA" id="ARBA00023125"/>
    </source>
</evidence>
<dbReference type="GO" id="GO:0005829">
    <property type="term" value="C:cytosol"/>
    <property type="evidence" value="ECO:0007669"/>
    <property type="project" value="TreeGrafter"/>
</dbReference>
<dbReference type="STRING" id="321339.SAMN05444340_104350"/>
<evidence type="ECO:0000256" key="1">
    <source>
        <dbReference type="ARBA" id="ARBA00022553"/>
    </source>
</evidence>
<feature type="domain" description="OmpR/PhoB-type" evidence="7">
    <location>
        <begin position="122"/>
        <end position="220"/>
    </location>
</feature>
<dbReference type="InterPro" id="IPR001867">
    <property type="entry name" value="OmpR/PhoB-type_DNA-bd"/>
</dbReference>
<evidence type="ECO:0000256" key="5">
    <source>
        <dbReference type="ARBA" id="ARBA00023163"/>
    </source>
</evidence>
<name>A0A1H3I5Z4_9RHOB</name>
<dbReference type="EMBL" id="FNPF01000004">
    <property type="protein sequence ID" value="SDY22394.1"/>
    <property type="molecule type" value="Genomic_DNA"/>
</dbReference>
<feature type="DNA-binding region" description="OmpR/PhoB-type" evidence="6">
    <location>
        <begin position="122"/>
        <end position="220"/>
    </location>
</feature>
<dbReference type="InterPro" id="IPR039420">
    <property type="entry name" value="WalR-like"/>
</dbReference>
<evidence type="ECO:0000256" key="3">
    <source>
        <dbReference type="ARBA" id="ARBA00023015"/>
    </source>
</evidence>
<evidence type="ECO:0000313" key="8">
    <source>
        <dbReference type="EMBL" id="SDY22394.1"/>
    </source>
</evidence>
<keyword evidence="9" id="KW-1185">Reference proteome</keyword>
<evidence type="ECO:0000256" key="2">
    <source>
        <dbReference type="ARBA" id="ARBA00023012"/>
    </source>
</evidence>
<keyword evidence="1" id="KW-0597">Phosphoprotein</keyword>
<dbReference type="PANTHER" id="PTHR48111:SF1">
    <property type="entry name" value="TWO-COMPONENT RESPONSE REGULATOR ORR33"/>
    <property type="match status" value="1"/>
</dbReference>
<dbReference type="InterPro" id="IPR011006">
    <property type="entry name" value="CheY-like_superfamily"/>
</dbReference>
<dbReference type="InterPro" id="IPR036388">
    <property type="entry name" value="WH-like_DNA-bd_sf"/>
</dbReference>